<dbReference type="eggNOG" id="KOG0707">
    <property type="taxonomic scope" value="Eukaryota"/>
</dbReference>
<accession>A0A0J8B1V1</accession>
<dbReference type="AlphaFoldDB" id="A0A0J8B1V1"/>
<proteinExistence type="predicted"/>
<name>A0A0J8B1V1_BETVV</name>
<evidence type="ECO:0000313" key="1">
    <source>
        <dbReference type="EMBL" id="KMS93878.1"/>
    </source>
</evidence>
<evidence type="ECO:0000313" key="2">
    <source>
        <dbReference type="Proteomes" id="UP000035740"/>
    </source>
</evidence>
<keyword evidence="2" id="KW-1185">Reference proteome</keyword>
<protein>
    <submittedName>
        <fullName evidence="1">Uncharacterized protein</fullName>
    </submittedName>
</protein>
<gene>
    <name evidence="1" type="ORF">BVRB_027010</name>
</gene>
<dbReference type="EMBL" id="KQ098055">
    <property type="protein sequence ID" value="KMS93878.1"/>
    <property type="molecule type" value="Genomic_DNA"/>
</dbReference>
<sequence length="71" mass="8524">YFIEDCDDSTLSIGVKVFDNFLGEWVYPTVLGTKLACLDRRKMKRRLFWLVDCHFDCRPPLMHRLEQILKM</sequence>
<dbReference type="Gramene" id="KMS93878">
    <property type="protein sequence ID" value="KMS93878"/>
    <property type="gene ID" value="BVRB_027010"/>
</dbReference>
<reference evidence="1 2" key="1">
    <citation type="journal article" date="2014" name="Nature">
        <title>The genome of the recently domesticated crop plant sugar beet (Beta vulgaris).</title>
        <authorList>
            <person name="Dohm J.C."/>
            <person name="Minoche A.E."/>
            <person name="Holtgrawe D."/>
            <person name="Capella-Gutierrez S."/>
            <person name="Zakrzewski F."/>
            <person name="Tafer H."/>
            <person name="Rupp O."/>
            <person name="Sorensen T.R."/>
            <person name="Stracke R."/>
            <person name="Reinhardt R."/>
            <person name="Goesmann A."/>
            <person name="Kraft T."/>
            <person name="Schulz B."/>
            <person name="Stadler P.F."/>
            <person name="Schmidt T."/>
            <person name="Gabaldon T."/>
            <person name="Lehrach H."/>
            <person name="Weisshaar B."/>
            <person name="Himmelbauer H."/>
        </authorList>
    </citation>
    <scope>NUCLEOTIDE SEQUENCE [LARGE SCALE GENOMIC DNA]</scope>
    <source>
        <tissue evidence="1">Taproot</tissue>
    </source>
</reference>
<organism evidence="1 2">
    <name type="scientific">Beta vulgaris subsp. vulgaris</name>
    <name type="common">Beet</name>
    <dbReference type="NCBI Taxonomy" id="3555"/>
    <lineage>
        <taxon>Eukaryota</taxon>
        <taxon>Viridiplantae</taxon>
        <taxon>Streptophyta</taxon>
        <taxon>Embryophyta</taxon>
        <taxon>Tracheophyta</taxon>
        <taxon>Spermatophyta</taxon>
        <taxon>Magnoliopsida</taxon>
        <taxon>eudicotyledons</taxon>
        <taxon>Gunneridae</taxon>
        <taxon>Pentapetalae</taxon>
        <taxon>Caryophyllales</taxon>
        <taxon>Chenopodiaceae</taxon>
        <taxon>Betoideae</taxon>
        <taxon>Beta</taxon>
    </lineage>
</organism>
<dbReference type="Proteomes" id="UP000035740">
    <property type="component" value="Unassembled WGS sequence"/>
</dbReference>
<feature type="non-terminal residue" evidence="1">
    <location>
        <position position="1"/>
    </location>
</feature>